<reference evidence="2 3" key="1">
    <citation type="journal article" date="2018" name="BMC Genomics">
        <title>Comparative genome analyses reveal sequence features reflecting distinct modes of host-adaptation between dicot and monocot powdery mildew.</title>
        <authorList>
            <person name="Wu Y."/>
            <person name="Ma X."/>
            <person name="Pan Z."/>
            <person name="Kale S.D."/>
            <person name="Song Y."/>
            <person name="King H."/>
            <person name="Zhang Q."/>
            <person name="Presley C."/>
            <person name="Deng X."/>
            <person name="Wei C.I."/>
            <person name="Xiao S."/>
        </authorList>
    </citation>
    <scope>NUCLEOTIDE SEQUENCE [LARGE SCALE GENOMIC DNA]</scope>
    <source>
        <strain evidence="2">UMSG1</strain>
    </source>
</reference>
<feature type="signal peptide" evidence="1">
    <location>
        <begin position="1"/>
        <end position="21"/>
    </location>
</feature>
<evidence type="ECO:0000313" key="2">
    <source>
        <dbReference type="EMBL" id="RKF73976.1"/>
    </source>
</evidence>
<organism evidence="2 3">
    <name type="scientific">Golovinomyces cichoracearum</name>
    <dbReference type="NCBI Taxonomy" id="62708"/>
    <lineage>
        <taxon>Eukaryota</taxon>
        <taxon>Fungi</taxon>
        <taxon>Dikarya</taxon>
        <taxon>Ascomycota</taxon>
        <taxon>Pezizomycotina</taxon>
        <taxon>Leotiomycetes</taxon>
        <taxon>Erysiphales</taxon>
        <taxon>Erysiphaceae</taxon>
        <taxon>Golovinomyces</taxon>
    </lineage>
</organism>
<evidence type="ECO:0000313" key="3">
    <source>
        <dbReference type="Proteomes" id="UP000285326"/>
    </source>
</evidence>
<sequence length="359" mass="39568">MPNHPTLAGAMVIASLALAAAIAVYESPQARQLAEDLRRKIAVALHSLGNEIDPAPSDKEPRFNRPEDAEGFMLSKGHTSGAYSEADEKLQRRQREELFYWNAVKIALEEKELDFNRRNSASSSKHEFFLGISSQNCNQTSCQDISVSDSGSNVAHVAQLNLRKPRRTHALGYSNFSDHNDHVRIKSKPYEDPLITQETETQEKMSNIYEATDFDLPSASESNSQKQVKDLKLLKISDSDNIYASIHAWAETAHSKCNPNMSSFSVTSMCPSLSKNSYTPKIESSSTLNQVEDLYTKGSGNTTPTDIFSLVGSTNHTLEPQSYNNSEDEAAELISLNGGSSFAGTWTEVASVISENDSF</sequence>
<dbReference type="EMBL" id="MCBS01024188">
    <property type="protein sequence ID" value="RKF73976.1"/>
    <property type="molecule type" value="Genomic_DNA"/>
</dbReference>
<name>A0A420IHE5_9PEZI</name>
<proteinExistence type="predicted"/>
<evidence type="ECO:0000256" key="1">
    <source>
        <dbReference type="SAM" id="SignalP"/>
    </source>
</evidence>
<dbReference type="Proteomes" id="UP000285326">
    <property type="component" value="Unassembled WGS sequence"/>
</dbReference>
<keyword evidence="1" id="KW-0732">Signal</keyword>
<dbReference type="AlphaFoldDB" id="A0A420IHE5"/>
<comment type="caution">
    <text evidence="2">The sequence shown here is derived from an EMBL/GenBank/DDBJ whole genome shotgun (WGS) entry which is preliminary data.</text>
</comment>
<protein>
    <submittedName>
        <fullName evidence="2">Uncharacterized protein</fullName>
    </submittedName>
</protein>
<accession>A0A420IHE5</accession>
<feature type="chain" id="PRO_5019302816" evidence="1">
    <location>
        <begin position="22"/>
        <end position="359"/>
    </location>
</feature>
<gene>
    <name evidence="2" type="ORF">GcM1_241016</name>
</gene>